<evidence type="ECO:0000313" key="9">
    <source>
        <dbReference type="EMBL" id="EKF75149.1"/>
    </source>
</evidence>
<keyword evidence="2 5" id="KW-0560">Oxidoreductase</keyword>
<comment type="similarity">
    <text evidence="5">Belongs to the D-isomer specific 2-hydroxyacid dehydrogenase family. PdxB subfamily.</text>
</comment>
<gene>
    <name evidence="5" type="primary">pdxB</name>
    <name evidence="9" type="ORF">A11A3_05634</name>
</gene>
<evidence type="ECO:0000259" key="6">
    <source>
        <dbReference type="Pfam" id="PF00389"/>
    </source>
</evidence>
<keyword evidence="3 5" id="KW-0520">NAD</keyword>
<dbReference type="Pfam" id="PF00389">
    <property type="entry name" value="2-Hacid_dh"/>
    <property type="match status" value="1"/>
</dbReference>
<dbReference type="EMBL" id="AMRJ01000005">
    <property type="protein sequence ID" value="EKF75149.1"/>
    <property type="molecule type" value="Genomic_DNA"/>
</dbReference>
<dbReference type="InterPro" id="IPR020921">
    <property type="entry name" value="Erythronate-4-P_DHase"/>
</dbReference>
<keyword evidence="10" id="KW-1185">Reference proteome</keyword>
<dbReference type="Gene3D" id="3.40.50.720">
    <property type="entry name" value="NAD(P)-binding Rossmann-like Domain"/>
    <property type="match status" value="2"/>
</dbReference>
<dbReference type="GO" id="GO:0046983">
    <property type="term" value="F:protein dimerization activity"/>
    <property type="evidence" value="ECO:0007669"/>
    <property type="project" value="InterPro"/>
</dbReference>
<dbReference type="GO" id="GO:0051287">
    <property type="term" value="F:NAD binding"/>
    <property type="evidence" value="ECO:0007669"/>
    <property type="project" value="InterPro"/>
</dbReference>
<dbReference type="GO" id="GO:0008615">
    <property type="term" value="P:pyridoxine biosynthetic process"/>
    <property type="evidence" value="ECO:0007669"/>
    <property type="project" value="UniProtKB-UniRule"/>
</dbReference>
<evidence type="ECO:0000259" key="7">
    <source>
        <dbReference type="Pfam" id="PF02826"/>
    </source>
</evidence>
<dbReference type="GO" id="GO:0005829">
    <property type="term" value="C:cytosol"/>
    <property type="evidence" value="ECO:0007669"/>
    <property type="project" value="TreeGrafter"/>
</dbReference>
<comment type="subcellular location">
    <subcellularLocation>
        <location evidence="5">Cytoplasm</location>
    </subcellularLocation>
</comment>
<comment type="catalytic activity">
    <reaction evidence="5">
        <text>4-phospho-D-erythronate + NAD(+) = (R)-3-hydroxy-2-oxo-4-phosphooxybutanoate + NADH + H(+)</text>
        <dbReference type="Rhea" id="RHEA:18829"/>
        <dbReference type="ChEBI" id="CHEBI:15378"/>
        <dbReference type="ChEBI" id="CHEBI:57540"/>
        <dbReference type="ChEBI" id="CHEBI:57945"/>
        <dbReference type="ChEBI" id="CHEBI:58538"/>
        <dbReference type="ChEBI" id="CHEBI:58766"/>
        <dbReference type="EC" id="1.1.1.290"/>
    </reaction>
</comment>
<feature type="binding site" evidence="5">
    <location>
        <position position="258"/>
    </location>
    <ligand>
        <name>substrate</name>
    </ligand>
</feature>
<dbReference type="STRING" id="1177179.A11A3_05634"/>
<dbReference type="RefSeq" id="WP_008928311.1">
    <property type="nucleotide sequence ID" value="NZ_AMRJ01000005.1"/>
</dbReference>
<dbReference type="PANTHER" id="PTHR42938:SF9">
    <property type="entry name" value="FORMATE DEHYDROGENASE 1"/>
    <property type="match status" value="1"/>
</dbReference>
<feature type="domain" description="D-isomer specific 2-hydroxyacid dehydrogenase catalytic" evidence="6">
    <location>
        <begin position="30"/>
        <end position="279"/>
    </location>
</feature>
<dbReference type="Proteomes" id="UP000010164">
    <property type="component" value="Unassembled WGS sequence"/>
</dbReference>
<feature type="binding site" evidence="5">
    <location>
        <position position="65"/>
    </location>
    <ligand>
        <name>substrate</name>
    </ligand>
</feature>
<dbReference type="Pfam" id="PF11890">
    <property type="entry name" value="DUF3410"/>
    <property type="match status" value="1"/>
</dbReference>
<evidence type="ECO:0000256" key="1">
    <source>
        <dbReference type="ARBA" id="ARBA00022490"/>
    </source>
</evidence>
<evidence type="ECO:0000256" key="4">
    <source>
        <dbReference type="ARBA" id="ARBA00023096"/>
    </source>
</evidence>
<dbReference type="GO" id="GO:0033711">
    <property type="term" value="F:4-phosphoerythronate dehydrogenase activity"/>
    <property type="evidence" value="ECO:0007669"/>
    <property type="project" value="UniProtKB-EC"/>
</dbReference>
<evidence type="ECO:0000256" key="2">
    <source>
        <dbReference type="ARBA" id="ARBA00023002"/>
    </source>
</evidence>
<dbReference type="PATRIC" id="fig|1177179.3.peg.1132"/>
<comment type="caution">
    <text evidence="5">Lacks conserved residue(s) required for the propagation of feature annotation.</text>
</comment>
<dbReference type="OrthoDB" id="9770208at2"/>
<dbReference type="InterPro" id="IPR006140">
    <property type="entry name" value="D-isomer_DH_NAD-bd"/>
</dbReference>
<feature type="active site" description="Proton donor" evidence="5">
    <location>
        <position position="254"/>
    </location>
</feature>
<keyword evidence="1 5" id="KW-0963">Cytoplasm</keyword>
<evidence type="ECO:0000256" key="5">
    <source>
        <dbReference type="HAMAP-Rule" id="MF_01825"/>
    </source>
</evidence>
<feature type="binding site" evidence="5">
    <location>
        <position position="145"/>
    </location>
    <ligand>
        <name>NAD(+)</name>
        <dbReference type="ChEBI" id="CHEBI:57540"/>
    </ligand>
</feature>
<comment type="pathway">
    <text evidence="5">Cofactor biosynthesis; pyridoxine 5'-phosphate biosynthesis; pyridoxine 5'-phosphate from D-erythrose 4-phosphate: step 2/5.</text>
</comment>
<dbReference type="PROSITE" id="PS00065">
    <property type="entry name" value="D_2_HYDROXYACID_DH_1"/>
    <property type="match status" value="1"/>
</dbReference>
<feature type="binding site" evidence="5">
    <location>
        <position position="257"/>
    </location>
    <ligand>
        <name>NAD(+)</name>
        <dbReference type="ChEBI" id="CHEBI:57540"/>
    </ligand>
</feature>
<dbReference type="InterPro" id="IPR038251">
    <property type="entry name" value="PdxB_dimer_sf"/>
</dbReference>
<dbReference type="InterPro" id="IPR036291">
    <property type="entry name" value="NAD(P)-bd_dom_sf"/>
</dbReference>
<dbReference type="GO" id="GO:0036001">
    <property type="term" value="P:'de novo' pyridoxal 5'-phosphate biosynthetic process"/>
    <property type="evidence" value="ECO:0007669"/>
    <property type="project" value="TreeGrafter"/>
</dbReference>
<accession>L0WEJ4</accession>
<dbReference type="CDD" id="cd12158">
    <property type="entry name" value="ErythrP_dh"/>
    <property type="match status" value="1"/>
</dbReference>
<proteinExistence type="inferred from homology"/>
<dbReference type="EC" id="1.1.1.290" evidence="5"/>
<dbReference type="Pfam" id="PF02826">
    <property type="entry name" value="2-Hacid_dh_C"/>
    <property type="match status" value="1"/>
</dbReference>
<feature type="active site" evidence="5">
    <location>
        <position position="208"/>
    </location>
</feature>
<evidence type="ECO:0000259" key="8">
    <source>
        <dbReference type="Pfam" id="PF11890"/>
    </source>
</evidence>
<feature type="active site" evidence="5">
    <location>
        <position position="237"/>
    </location>
</feature>
<dbReference type="InterPro" id="IPR006139">
    <property type="entry name" value="D-isomer_2_OHA_DH_cat_dom"/>
</dbReference>
<comment type="function">
    <text evidence="5">Catalyzes the oxidation of erythronate-4-phosphate to 3-hydroxy-2-oxo-4-phosphonooxybutanoate.</text>
</comment>
<feature type="binding site" evidence="5">
    <location>
        <position position="44"/>
    </location>
    <ligand>
        <name>substrate</name>
    </ligand>
</feature>
<dbReference type="InterPro" id="IPR029752">
    <property type="entry name" value="D-isomer_DH_CS1"/>
</dbReference>
<organism evidence="9 10">
    <name type="scientific">Alcanivorax hongdengensis A-11-3</name>
    <dbReference type="NCBI Taxonomy" id="1177179"/>
    <lineage>
        <taxon>Bacteria</taxon>
        <taxon>Pseudomonadati</taxon>
        <taxon>Pseudomonadota</taxon>
        <taxon>Gammaproteobacteria</taxon>
        <taxon>Oceanospirillales</taxon>
        <taxon>Alcanivoracaceae</taxon>
        <taxon>Alcanivorax</taxon>
    </lineage>
</organism>
<sequence>MQIVADANMPGLAPFEALGQVTRVEGRTLTREQLGDAEVLLVRSVTRVDEHLLAGSRVRFVGSATIGTDHVDQGYLARQDIAFAHAPGCNARAVAEYVLQALLVLCQRQQRRAADCRVAVVGLGNVGRRVADWLAALGLSVQACDPPLAAAGYHGPFTLAPLESLLEADVITLHVPLTREGPHATRHLLDARRLARLTPSQMLINTCRGPVVDNQALLTQLSRGQGPATILDVWEDEPRVPEALLKQVCAGSPHVAGYSLEGKLAGTRMLYEAFCQWQQRPLEPTADDQDKALLNQDVTSDAQLLALLQQAYRLEEDTRRLADSLAEPDPAGAFDRLRKHYPVRHELHHWRHHGQVASGWQAIVSRLFAS</sequence>
<dbReference type="PANTHER" id="PTHR42938">
    <property type="entry name" value="FORMATE DEHYDROGENASE 1"/>
    <property type="match status" value="1"/>
</dbReference>
<feature type="binding site" evidence="5">
    <location>
        <position position="232"/>
    </location>
    <ligand>
        <name>NAD(+)</name>
        <dbReference type="ChEBI" id="CHEBI:57540"/>
    </ligand>
</feature>
<comment type="caution">
    <text evidence="9">The sequence shown here is derived from an EMBL/GenBank/DDBJ whole genome shotgun (WGS) entry which is preliminary data.</text>
</comment>
<feature type="domain" description="D-isomer specific 2-hydroxyacid dehydrogenase NAD-binding" evidence="7">
    <location>
        <begin position="109"/>
        <end position="256"/>
    </location>
</feature>
<dbReference type="AlphaFoldDB" id="L0WEJ4"/>
<name>L0WEJ4_9GAMM</name>
<dbReference type="eggNOG" id="COG0111">
    <property type="taxonomic scope" value="Bacteria"/>
</dbReference>
<reference evidence="9 10" key="1">
    <citation type="journal article" date="2012" name="J. Bacteriol.">
        <title>Genome Sequence of the Alkane-Degrading Bacterium Alcanivorax hongdengensis Type Strain A-11-3.</title>
        <authorList>
            <person name="Lai Q."/>
            <person name="Shao Z."/>
        </authorList>
    </citation>
    <scope>NUCLEOTIDE SEQUENCE [LARGE SCALE GENOMIC DNA]</scope>
    <source>
        <strain evidence="9 10">A-11-3</strain>
    </source>
</reference>
<comment type="subunit">
    <text evidence="5">Homodimer.</text>
</comment>
<dbReference type="HAMAP" id="MF_01825">
    <property type="entry name" value="PdxB"/>
    <property type="match status" value="1"/>
</dbReference>
<dbReference type="SUPFAM" id="SSF51735">
    <property type="entry name" value="NAD(P)-binding Rossmann-fold domains"/>
    <property type="match status" value="1"/>
</dbReference>
<keyword evidence="4 5" id="KW-0664">Pyridoxine biosynthesis</keyword>
<evidence type="ECO:0000256" key="3">
    <source>
        <dbReference type="ARBA" id="ARBA00023027"/>
    </source>
</evidence>
<dbReference type="SUPFAM" id="SSF52283">
    <property type="entry name" value="Formate/glycerate dehydrogenase catalytic domain-like"/>
    <property type="match status" value="1"/>
</dbReference>
<dbReference type="InterPro" id="IPR024531">
    <property type="entry name" value="Erythronate-4-P_DHase_dimer"/>
</dbReference>
<dbReference type="Gene3D" id="3.30.1370.170">
    <property type="match status" value="1"/>
</dbReference>
<protein>
    <recommendedName>
        <fullName evidence="5">Erythronate-4-phosphate dehydrogenase</fullName>
        <ecNumber evidence="5">1.1.1.290</ecNumber>
    </recommendedName>
</protein>
<dbReference type="UniPathway" id="UPA00244">
    <property type="reaction ID" value="UER00310"/>
</dbReference>
<feature type="domain" description="Erythronate-4-phosphate dehydrogenase dimerisation" evidence="8">
    <location>
        <begin position="294"/>
        <end position="349"/>
    </location>
</feature>
<evidence type="ECO:0000313" key="10">
    <source>
        <dbReference type="Proteomes" id="UP000010164"/>
    </source>
</evidence>